<keyword evidence="4 6" id="KW-0808">Transferase</keyword>
<keyword evidence="3 6" id="KW-0489">Methyltransferase</keyword>
<evidence type="ECO:0000313" key="8">
    <source>
        <dbReference type="Proteomes" id="UP000197424"/>
    </source>
</evidence>
<gene>
    <name evidence="6" type="primary">prmA</name>
    <name evidence="7" type="ORF">LHGZ1_0592</name>
</gene>
<evidence type="ECO:0000256" key="3">
    <source>
        <dbReference type="ARBA" id="ARBA00022603"/>
    </source>
</evidence>
<dbReference type="NCBIfam" id="TIGR00406">
    <property type="entry name" value="prmA"/>
    <property type="match status" value="1"/>
</dbReference>
<dbReference type="Proteomes" id="UP000197424">
    <property type="component" value="Chromosome"/>
</dbReference>
<dbReference type="PIRSF" id="PIRSF000401">
    <property type="entry name" value="RPL11_MTase"/>
    <property type="match status" value="1"/>
</dbReference>
<keyword evidence="2 6" id="KW-0963">Cytoplasm</keyword>
<dbReference type="GO" id="GO:0032259">
    <property type="term" value="P:methylation"/>
    <property type="evidence" value="ECO:0007669"/>
    <property type="project" value="UniProtKB-KW"/>
</dbReference>
<evidence type="ECO:0000256" key="6">
    <source>
        <dbReference type="HAMAP-Rule" id="MF_00735"/>
    </source>
</evidence>
<feature type="binding site" evidence="6">
    <location>
        <position position="233"/>
    </location>
    <ligand>
        <name>S-adenosyl-L-methionine</name>
        <dbReference type="ChEBI" id="CHEBI:59789"/>
    </ligand>
</feature>
<evidence type="ECO:0000256" key="5">
    <source>
        <dbReference type="ARBA" id="ARBA00022691"/>
    </source>
</evidence>
<reference evidence="8" key="1">
    <citation type="submission" date="2017-06" db="EMBL/GenBank/DDBJ databases">
        <title>Whole genome sequence of Laribacter hongkongensis LHGZ1.</title>
        <authorList>
            <person name="Chen D."/>
            <person name="Wu H."/>
            <person name="Chen J."/>
        </authorList>
    </citation>
    <scope>NUCLEOTIDE SEQUENCE [LARGE SCALE GENOMIC DNA]</scope>
    <source>
        <strain evidence="8">LHGZ1</strain>
    </source>
</reference>
<dbReference type="CDD" id="cd02440">
    <property type="entry name" value="AdoMet_MTases"/>
    <property type="match status" value="1"/>
</dbReference>
<feature type="binding site" evidence="6">
    <location>
        <position position="193"/>
    </location>
    <ligand>
        <name>S-adenosyl-L-methionine</name>
        <dbReference type="ChEBI" id="CHEBI:59789"/>
    </ligand>
</feature>
<dbReference type="InterPro" id="IPR029063">
    <property type="entry name" value="SAM-dependent_MTases_sf"/>
</dbReference>
<dbReference type="Pfam" id="PF06325">
    <property type="entry name" value="PrmA"/>
    <property type="match status" value="1"/>
</dbReference>
<protein>
    <recommendedName>
        <fullName evidence="6">Ribosomal protein L11 methyltransferase</fullName>
        <shortName evidence="6">L11 Mtase</shortName>
        <ecNumber evidence="6">2.1.1.-</ecNumber>
    </recommendedName>
</protein>
<dbReference type="RefSeq" id="WP_088860085.1">
    <property type="nucleotide sequence ID" value="NZ_CP022115.1"/>
</dbReference>
<feature type="binding site" evidence="6">
    <location>
        <position position="171"/>
    </location>
    <ligand>
        <name>S-adenosyl-L-methionine</name>
        <dbReference type="ChEBI" id="CHEBI:59789"/>
    </ligand>
</feature>
<dbReference type="EMBL" id="CP022115">
    <property type="protein sequence ID" value="ASJ23423.1"/>
    <property type="molecule type" value="Genomic_DNA"/>
</dbReference>
<evidence type="ECO:0000256" key="2">
    <source>
        <dbReference type="ARBA" id="ARBA00022490"/>
    </source>
</evidence>
<sequence length="297" mass="31918">MSWQQVAIDADSRIAERFADTLMELGALSTAIEDAAAGTEFEQPIFGEPGEPVDRLWEQSRIIVLFAADADVAMLIAAAAGEAGMPTPVYTVEAVESQDWVRLTQSQFDPIRISSRLWITPTWHDAPDASAINLALDPGLAFGTGSHPTTRLCLQWLDANIQGGESVLDYGCGSGILAIAAIKLGATDVTGIDIDPQAVQASRDNAVQNQVTAAFGLPDTLEDGRQFDVLVANILANPLRMLGDLLASHVRAGGRIVLSGILEEQAQELSELYSAWFEMDPPVFDEGWTRLSGVRRA</sequence>
<dbReference type="EC" id="2.1.1.-" evidence="6"/>
<proteinExistence type="inferred from homology"/>
<feature type="binding site" evidence="6">
    <location>
        <position position="150"/>
    </location>
    <ligand>
        <name>S-adenosyl-L-methionine</name>
        <dbReference type="ChEBI" id="CHEBI:59789"/>
    </ligand>
</feature>
<dbReference type="PANTHER" id="PTHR43648:SF1">
    <property type="entry name" value="ELECTRON TRANSFER FLAVOPROTEIN BETA SUBUNIT LYSINE METHYLTRANSFERASE"/>
    <property type="match status" value="1"/>
</dbReference>
<dbReference type="Gene3D" id="3.40.50.150">
    <property type="entry name" value="Vaccinia Virus protein VP39"/>
    <property type="match status" value="1"/>
</dbReference>
<dbReference type="InterPro" id="IPR050078">
    <property type="entry name" value="Ribosomal_L11_MeTrfase_PrmA"/>
</dbReference>
<dbReference type="AlphaFoldDB" id="A0A248LGV3"/>
<name>A0A248LGV3_9NEIS</name>
<dbReference type="OrthoDB" id="9785995at2"/>
<keyword evidence="7" id="KW-0687">Ribonucleoprotein</keyword>
<evidence type="ECO:0000313" key="7">
    <source>
        <dbReference type="EMBL" id="ASJ23423.1"/>
    </source>
</evidence>
<organism evidence="7 8">
    <name type="scientific">Laribacter hongkongensis</name>
    <dbReference type="NCBI Taxonomy" id="168471"/>
    <lineage>
        <taxon>Bacteria</taxon>
        <taxon>Pseudomonadati</taxon>
        <taxon>Pseudomonadota</taxon>
        <taxon>Betaproteobacteria</taxon>
        <taxon>Neisseriales</taxon>
        <taxon>Aquaspirillaceae</taxon>
        <taxon>Laribacter</taxon>
    </lineage>
</organism>
<dbReference type="InterPro" id="IPR004498">
    <property type="entry name" value="Ribosomal_PrmA_MeTrfase"/>
</dbReference>
<evidence type="ECO:0000256" key="1">
    <source>
        <dbReference type="ARBA" id="ARBA00009741"/>
    </source>
</evidence>
<comment type="similarity">
    <text evidence="1 6">Belongs to the methyltransferase superfamily. PrmA family.</text>
</comment>
<dbReference type="GO" id="GO:0016279">
    <property type="term" value="F:protein-lysine N-methyltransferase activity"/>
    <property type="evidence" value="ECO:0007669"/>
    <property type="project" value="TreeGrafter"/>
</dbReference>
<comment type="subcellular location">
    <subcellularLocation>
        <location evidence="6">Cytoplasm</location>
    </subcellularLocation>
</comment>
<dbReference type="PANTHER" id="PTHR43648">
    <property type="entry name" value="ELECTRON TRANSFER FLAVOPROTEIN BETA SUBUNIT LYSINE METHYLTRANSFERASE"/>
    <property type="match status" value="1"/>
</dbReference>
<comment type="function">
    <text evidence="6">Methylates ribosomal protein L11.</text>
</comment>
<accession>A0A248LGV3</accession>
<dbReference type="GO" id="GO:0005829">
    <property type="term" value="C:cytosol"/>
    <property type="evidence" value="ECO:0007669"/>
    <property type="project" value="TreeGrafter"/>
</dbReference>
<dbReference type="HAMAP" id="MF_00735">
    <property type="entry name" value="Methyltr_PrmA"/>
    <property type="match status" value="1"/>
</dbReference>
<keyword evidence="7" id="KW-0689">Ribosomal protein</keyword>
<dbReference type="GO" id="GO:0005840">
    <property type="term" value="C:ribosome"/>
    <property type="evidence" value="ECO:0007669"/>
    <property type="project" value="UniProtKB-KW"/>
</dbReference>
<evidence type="ECO:0000256" key="4">
    <source>
        <dbReference type="ARBA" id="ARBA00022679"/>
    </source>
</evidence>
<keyword evidence="5 6" id="KW-0949">S-adenosyl-L-methionine</keyword>
<comment type="catalytic activity">
    <reaction evidence="6">
        <text>L-lysyl-[protein] + 3 S-adenosyl-L-methionine = N(6),N(6),N(6)-trimethyl-L-lysyl-[protein] + 3 S-adenosyl-L-homocysteine + 3 H(+)</text>
        <dbReference type="Rhea" id="RHEA:54192"/>
        <dbReference type="Rhea" id="RHEA-COMP:9752"/>
        <dbReference type="Rhea" id="RHEA-COMP:13826"/>
        <dbReference type="ChEBI" id="CHEBI:15378"/>
        <dbReference type="ChEBI" id="CHEBI:29969"/>
        <dbReference type="ChEBI" id="CHEBI:57856"/>
        <dbReference type="ChEBI" id="CHEBI:59789"/>
        <dbReference type="ChEBI" id="CHEBI:61961"/>
    </reaction>
</comment>
<dbReference type="SUPFAM" id="SSF53335">
    <property type="entry name" value="S-adenosyl-L-methionine-dependent methyltransferases"/>
    <property type="match status" value="1"/>
</dbReference>